<dbReference type="AlphaFoldDB" id="W6TD51"/>
<evidence type="ECO:0000313" key="2">
    <source>
        <dbReference type="EMBL" id="ETZ06838.1"/>
    </source>
</evidence>
<organism evidence="2 3">
    <name type="scientific">Holospora obtusa F1</name>
    <dbReference type="NCBI Taxonomy" id="1399147"/>
    <lineage>
        <taxon>Bacteria</taxon>
        <taxon>Pseudomonadati</taxon>
        <taxon>Pseudomonadota</taxon>
        <taxon>Alphaproteobacteria</taxon>
        <taxon>Holosporales</taxon>
        <taxon>Holosporaceae</taxon>
        <taxon>Holospora</taxon>
    </lineage>
</organism>
<comment type="caution">
    <text evidence="2">The sequence shown here is derived from an EMBL/GenBank/DDBJ whole genome shotgun (WGS) entry which is preliminary data.</text>
</comment>
<dbReference type="Proteomes" id="UP000019112">
    <property type="component" value="Unassembled WGS sequence"/>
</dbReference>
<evidence type="ECO:0000256" key="1">
    <source>
        <dbReference type="SAM" id="MobiDB-lite"/>
    </source>
</evidence>
<accession>W6TD51</accession>
<dbReference type="EMBL" id="AWTR02000082">
    <property type="protein sequence ID" value="ETZ06838.1"/>
    <property type="molecule type" value="Genomic_DNA"/>
</dbReference>
<dbReference type="RefSeq" id="WP_021828012.1">
    <property type="nucleotide sequence ID" value="NZ_AWTR02000082.1"/>
</dbReference>
<reference evidence="2 3" key="1">
    <citation type="journal article" date="2014" name="FEMS Microbiol. Lett.">
        <title>Draft genome sequences of three Holospora species (Holospora obtusa, Holospora undulata, and Holospora elegans), endonuclear symbiotic bacteria of the ciliate Paramecium caudatum.</title>
        <authorList>
            <person name="Dohra H."/>
            <person name="Tanaka K."/>
            <person name="Suzuki T."/>
            <person name="Fujishima M."/>
            <person name="Suzuki H."/>
        </authorList>
    </citation>
    <scope>NUCLEOTIDE SEQUENCE [LARGE SCALE GENOMIC DNA]</scope>
    <source>
        <strain evidence="2 3">F1</strain>
    </source>
</reference>
<evidence type="ECO:0000313" key="3">
    <source>
        <dbReference type="Proteomes" id="UP000019112"/>
    </source>
</evidence>
<name>W6TD51_HOLOB</name>
<feature type="region of interest" description="Disordered" evidence="1">
    <location>
        <begin position="31"/>
        <end position="97"/>
    </location>
</feature>
<keyword evidence="3" id="KW-1185">Reference proteome</keyword>
<gene>
    <name evidence="2" type="ORF">P618_200999</name>
</gene>
<proteinExistence type="predicted"/>
<sequence length="97" mass="10957">MLNNKNQNKSLSLSDFTKQFKGIKGVSLIKNNISPGRIEKDTDTLSHLEKKQSNKANEQSESKHKKPKILKKKKILPPPLLNPKKKLPSLRRIGTSS</sequence>
<feature type="compositionally biased region" description="Basic residues" evidence="1">
    <location>
        <begin position="63"/>
        <end position="75"/>
    </location>
</feature>
<feature type="compositionally biased region" description="Basic and acidic residues" evidence="1">
    <location>
        <begin position="37"/>
        <end position="62"/>
    </location>
</feature>
<protein>
    <submittedName>
        <fullName evidence="2">Uncharacterized protein</fullName>
    </submittedName>
</protein>